<reference evidence="1 2" key="1">
    <citation type="submission" date="2020-08" db="EMBL/GenBank/DDBJ databases">
        <title>Genomic Encyclopedia of Type Strains, Phase IV (KMG-IV): sequencing the most valuable type-strain genomes for metagenomic binning, comparative biology and taxonomic classification.</title>
        <authorList>
            <person name="Goeker M."/>
        </authorList>
    </citation>
    <scope>NUCLEOTIDE SEQUENCE [LARGE SCALE GENOMIC DNA]</scope>
    <source>
        <strain evidence="1 2">DSM 104969</strain>
    </source>
</reference>
<dbReference type="AlphaFoldDB" id="A0A840CYK9"/>
<gene>
    <name evidence="1" type="ORF">GGR21_002937</name>
</gene>
<organism evidence="1 2">
    <name type="scientific">Dysgonomonas hofstadii</name>
    <dbReference type="NCBI Taxonomy" id="637886"/>
    <lineage>
        <taxon>Bacteria</taxon>
        <taxon>Pseudomonadati</taxon>
        <taxon>Bacteroidota</taxon>
        <taxon>Bacteroidia</taxon>
        <taxon>Bacteroidales</taxon>
        <taxon>Dysgonomonadaceae</taxon>
        <taxon>Dysgonomonas</taxon>
    </lineage>
</organism>
<evidence type="ECO:0000313" key="2">
    <source>
        <dbReference type="Proteomes" id="UP000555103"/>
    </source>
</evidence>
<sequence length="35" mass="4251">MTAIGKITEQNVFVTSVKRLEVRFNQYRIYQLIYK</sequence>
<keyword evidence="2" id="KW-1185">Reference proteome</keyword>
<accession>A0A840CYK9</accession>
<dbReference type="Proteomes" id="UP000555103">
    <property type="component" value="Unassembled WGS sequence"/>
</dbReference>
<proteinExistence type="predicted"/>
<comment type="caution">
    <text evidence="1">The sequence shown here is derived from an EMBL/GenBank/DDBJ whole genome shotgun (WGS) entry which is preliminary data.</text>
</comment>
<name>A0A840CYK9_9BACT</name>
<evidence type="ECO:0000313" key="1">
    <source>
        <dbReference type="EMBL" id="MBB4037023.1"/>
    </source>
</evidence>
<dbReference type="EMBL" id="JACIEP010000010">
    <property type="protein sequence ID" value="MBB4037023.1"/>
    <property type="molecule type" value="Genomic_DNA"/>
</dbReference>
<protein>
    <submittedName>
        <fullName evidence="1">Uncharacterized protein</fullName>
    </submittedName>
</protein>